<dbReference type="SUPFAM" id="SSF53671">
    <property type="entry name" value="Aspartate/ornithine carbamoyltransferase"/>
    <property type="match status" value="1"/>
</dbReference>
<dbReference type="Pfam" id="PF02729">
    <property type="entry name" value="OTCace_N"/>
    <property type="match status" value="1"/>
</dbReference>
<reference evidence="4" key="1">
    <citation type="submission" date="2018-05" db="EMBL/GenBank/DDBJ databases">
        <authorList>
            <person name="Lanie J.A."/>
            <person name="Ng W.-L."/>
            <person name="Kazmierczak K.M."/>
            <person name="Andrzejewski T.M."/>
            <person name="Davidsen T.M."/>
            <person name="Wayne K.J."/>
            <person name="Tettelin H."/>
            <person name="Glass J.I."/>
            <person name="Rusch D."/>
            <person name="Podicherti R."/>
            <person name="Tsui H.-C.T."/>
            <person name="Winkler M.E."/>
        </authorList>
    </citation>
    <scope>NUCLEOTIDE SEQUENCE</scope>
</reference>
<dbReference type="GO" id="GO:0042450">
    <property type="term" value="P:L-arginine biosynthetic process via ornithine"/>
    <property type="evidence" value="ECO:0007669"/>
    <property type="project" value="TreeGrafter"/>
</dbReference>
<dbReference type="NCBIfam" id="NF001986">
    <property type="entry name" value="PRK00779.1"/>
    <property type="match status" value="1"/>
</dbReference>
<evidence type="ECO:0000313" key="4">
    <source>
        <dbReference type="EMBL" id="SVA21306.1"/>
    </source>
</evidence>
<accession>A0A381TZ73</accession>
<organism evidence="4">
    <name type="scientific">marine metagenome</name>
    <dbReference type="NCBI Taxonomy" id="408172"/>
    <lineage>
        <taxon>unclassified sequences</taxon>
        <taxon>metagenomes</taxon>
        <taxon>ecological metagenomes</taxon>
    </lineage>
</organism>
<dbReference type="PRINTS" id="PR00100">
    <property type="entry name" value="AOTCASE"/>
</dbReference>
<keyword evidence="1" id="KW-0808">Transferase</keyword>
<dbReference type="AlphaFoldDB" id="A0A381TZ73"/>
<dbReference type="Gene3D" id="3.40.50.1370">
    <property type="entry name" value="Aspartate/ornithine carbamoyltransferase"/>
    <property type="match status" value="2"/>
</dbReference>
<dbReference type="PRINTS" id="PR00102">
    <property type="entry name" value="OTCASE"/>
</dbReference>
<name>A0A381TZ73_9ZZZZ</name>
<dbReference type="NCBIfam" id="TIGR00658">
    <property type="entry name" value="orni_carb_tr"/>
    <property type="match status" value="1"/>
</dbReference>
<dbReference type="InterPro" id="IPR006131">
    <property type="entry name" value="Asp_carbamoyltransf_Asp/Orn-bd"/>
</dbReference>
<protein>
    <recommendedName>
        <fullName evidence="5">Ornithine carbamoyltransferase</fullName>
    </recommendedName>
</protein>
<feature type="domain" description="Aspartate/ornithine carbamoyltransferase carbamoyl-P binding" evidence="3">
    <location>
        <begin position="4"/>
        <end position="140"/>
    </location>
</feature>
<evidence type="ECO:0000259" key="2">
    <source>
        <dbReference type="Pfam" id="PF00185"/>
    </source>
</evidence>
<proteinExistence type="predicted"/>
<dbReference type="InterPro" id="IPR006132">
    <property type="entry name" value="Asp/Orn_carbamoyltranf_P-bd"/>
</dbReference>
<evidence type="ECO:0008006" key="5">
    <source>
        <dbReference type="Google" id="ProtNLM"/>
    </source>
</evidence>
<dbReference type="GO" id="GO:0004585">
    <property type="term" value="F:ornithine carbamoyltransferase activity"/>
    <property type="evidence" value="ECO:0007669"/>
    <property type="project" value="TreeGrafter"/>
</dbReference>
<gene>
    <name evidence="4" type="ORF">METZ01_LOCUS74160</name>
</gene>
<dbReference type="GO" id="GO:0019240">
    <property type="term" value="P:citrulline biosynthetic process"/>
    <property type="evidence" value="ECO:0007669"/>
    <property type="project" value="TreeGrafter"/>
</dbReference>
<evidence type="ECO:0000259" key="3">
    <source>
        <dbReference type="Pfam" id="PF02729"/>
    </source>
</evidence>
<evidence type="ECO:0000256" key="1">
    <source>
        <dbReference type="ARBA" id="ARBA00022679"/>
    </source>
</evidence>
<dbReference type="PANTHER" id="PTHR45753">
    <property type="entry name" value="ORNITHINE CARBAMOYLTRANSFERASE, MITOCHONDRIAL"/>
    <property type="match status" value="1"/>
</dbReference>
<dbReference type="Pfam" id="PF00185">
    <property type="entry name" value="OTCace"/>
    <property type="match status" value="1"/>
</dbReference>
<feature type="domain" description="Aspartate/ornithine carbamoyltransferase Asp/Orn-binding" evidence="2">
    <location>
        <begin position="146"/>
        <end position="299"/>
    </location>
</feature>
<dbReference type="EMBL" id="UINC01005434">
    <property type="protein sequence ID" value="SVA21306.1"/>
    <property type="molecule type" value="Genomic_DNA"/>
</dbReference>
<dbReference type="InterPro" id="IPR006130">
    <property type="entry name" value="Asp/Orn_carbamoylTrfase"/>
</dbReference>
<dbReference type="GO" id="GO:0016597">
    <property type="term" value="F:amino acid binding"/>
    <property type="evidence" value="ECO:0007669"/>
    <property type="project" value="InterPro"/>
</dbReference>
<dbReference type="InterPro" id="IPR002292">
    <property type="entry name" value="Orn/put_carbamltrans"/>
</dbReference>
<dbReference type="FunFam" id="3.40.50.1370:FF:000008">
    <property type="entry name" value="Ornithine carbamoyltransferase"/>
    <property type="match status" value="1"/>
</dbReference>
<dbReference type="InterPro" id="IPR036901">
    <property type="entry name" value="Asp/Orn_carbamoylTrfase_sf"/>
</dbReference>
<sequence length="304" mass="33505">MIGKDFLTIHDLEPGGVIDLVRKADLMKKSSPPQVLANKTVALLFEKPSLRTRVSFEVGVKQMGGSCIFLSNAEIGLGVREPVADVARVLDRLVDCIIARVFSHNSLIELANNTDLPVINALSDKGHPCQAMGDCLTVYEHKGKLEGLKVAFIGDGNNIAGSLAIACSDAGMDFSISSPEQYQLPIEIWKSAQEISKTKGTTLMWTPDPEEAAKEADVIYTDVWVSMGDEEEKNERLETFAPYQVNESLVEYAKPDFLFMHDMPAHRGEEVSENMLDHKNSVVYQQAENRLHAQKTIISELVSG</sequence>
<dbReference type="PANTHER" id="PTHR45753:SF3">
    <property type="entry name" value="ORNITHINE TRANSCARBAMYLASE, MITOCHONDRIAL"/>
    <property type="match status" value="1"/>
</dbReference>